<name>A0A2N5CQ60_9CAUL</name>
<evidence type="ECO:0000313" key="1">
    <source>
        <dbReference type="EMBL" id="AYV46229.1"/>
    </source>
</evidence>
<evidence type="ECO:0000313" key="4">
    <source>
        <dbReference type="Proteomes" id="UP000281192"/>
    </source>
</evidence>
<keyword evidence="4" id="KW-1185">Reference proteome</keyword>
<dbReference type="RefSeq" id="WP_101714336.1">
    <property type="nucleotide sequence ID" value="NZ_CP026100.1"/>
</dbReference>
<reference evidence="2 3" key="1">
    <citation type="submission" date="2017-12" db="EMBL/GenBank/DDBJ databases">
        <title>The genome sequence of Caulobacter flavus CGMCC1 15093.</title>
        <authorList>
            <person name="Gao J."/>
            <person name="Mao X."/>
            <person name="Sun J."/>
        </authorList>
    </citation>
    <scope>NUCLEOTIDE SEQUENCE [LARGE SCALE GENOMIC DNA]</scope>
    <source>
        <strain evidence="2 3">CGMCC1 15093</strain>
    </source>
</reference>
<proteinExistence type="predicted"/>
<dbReference type="InterPro" id="IPR043733">
    <property type="entry name" value="DUF5677"/>
</dbReference>
<evidence type="ECO:0000313" key="2">
    <source>
        <dbReference type="EMBL" id="PLR09949.1"/>
    </source>
</evidence>
<evidence type="ECO:0000313" key="3">
    <source>
        <dbReference type="Proteomes" id="UP000234483"/>
    </source>
</evidence>
<reference evidence="1 4" key="2">
    <citation type="submission" date="2018-01" db="EMBL/GenBank/DDBJ databases">
        <title>Complete genome sequence of Caulobacter flavus RHGG3.</title>
        <authorList>
            <person name="Yang E."/>
        </authorList>
    </citation>
    <scope>NUCLEOTIDE SEQUENCE [LARGE SCALE GENOMIC DNA]</scope>
    <source>
        <strain evidence="1 4">RHGG3</strain>
    </source>
</reference>
<dbReference type="OrthoDB" id="7531258at2"/>
<dbReference type="Proteomes" id="UP000281192">
    <property type="component" value="Chromosome"/>
</dbReference>
<dbReference type="AlphaFoldDB" id="A0A2N5CQ60"/>
<dbReference type="KEGG" id="cfh:C1707_08150"/>
<dbReference type="Proteomes" id="UP000234483">
    <property type="component" value="Unassembled WGS sequence"/>
</dbReference>
<dbReference type="EMBL" id="CP026100">
    <property type="protein sequence ID" value="AYV46229.1"/>
    <property type="molecule type" value="Genomic_DNA"/>
</dbReference>
<dbReference type="EMBL" id="PJRQ01000039">
    <property type="protein sequence ID" value="PLR09949.1"/>
    <property type="molecule type" value="Genomic_DNA"/>
</dbReference>
<gene>
    <name evidence="1" type="ORF">C1707_08150</name>
    <name evidence="2" type="ORF">CFHF_17815</name>
</gene>
<sequence>MPKQKDDDDVWPMDEWHRDIQSVLHEAGGLENVPAEELDRILEASAKSASKGLDKTLMKGAPKMLRRRRRTNAGFEKRNLRRWKAAFDLMEVIWVCCEEIGGNFNLHFRPQAFEEQDYEFEALTHLHARALLVVSEMICLMKGGFADGALARWRTLHEINVIMVLIREHGEDLAERYLAHPHVLAGKDITEDEAAADEELRELKDRADHIVATLGDAMKNDNGWAASLTGNQTKPNFRKLEELANRTEDRGLYKDASTRIHGNHKIPCELLGLSESRQTVLLVAQSNSGMTGPLTLAAAGLVENTLHLINLRPNFDRYAFSVTLIRMSGRMHKLASGIEERTLKAALKKRRRRSH</sequence>
<protein>
    <submittedName>
        <fullName evidence="2">Uncharacterized protein</fullName>
    </submittedName>
</protein>
<accession>A0A2N5CQ60</accession>
<organism evidence="2 3">
    <name type="scientific">Caulobacter flavus</name>
    <dbReference type="NCBI Taxonomy" id="1679497"/>
    <lineage>
        <taxon>Bacteria</taxon>
        <taxon>Pseudomonadati</taxon>
        <taxon>Pseudomonadota</taxon>
        <taxon>Alphaproteobacteria</taxon>
        <taxon>Caulobacterales</taxon>
        <taxon>Caulobacteraceae</taxon>
        <taxon>Caulobacter</taxon>
    </lineage>
</organism>
<dbReference type="Pfam" id="PF18928">
    <property type="entry name" value="DUF5677"/>
    <property type="match status" value="1"/>
</dbReference>